<sequence>MAPCGDAGSLCRHTARRRTDGRPPHPIAGVATAHDDLRDVVLRGAKISIPNDARSAIAISFKWSVPPLTPRRGANEQASHQRVGCQGRPWTLAIPEESQCVAGLLEGNRIYNGQKKEKQEWAPEL</sequence>
<accession>A0A4C1YPN2</accession>
<dbReference type="AlphaFoldDB" id="A0A4C1YPN2"/>
<organism evidence="1 2">
    <name type="scientific">Eumeta variegata</name>
    <name type="common">Bagworm moth</name>
    <name type="synonym">Eumeta japonica</name>
    <dbReference type="NCBI Taxonomy" id="151549"/>
    <lineage>
        <taxon>Eukaryota</taxon>
        <taxon>Metazoa</taxon>
        <taxon>Ecdysozoa</taxon>
        <taxon>Arthropoda</taxon>
        <taxon>Hexapoda</taxon>
        <taxon>Insecta</taxon>
        <taxon>Pterygota</taxon>
        <taxon>Neoptera</taxon>
        <taxon>Endopterygota</taxon>
        <taxon>Lepidoptera</taxon>
        <taxon>Glossata</taxon>
        <taxon>Ditrysia</taxon>
        <taxon>Tineoidea</taxon>
        <taxon>Psychidae</taxon>
        <taxon>Oiketicinae</taxon>
        <taxon>Eumeta</taxon>
    </lineage>
</organism>
<evidence type="ECO:0000313" key="1">
    <source>
        <dbReference type="EMBL" id="GBP76579.1"/>
    </source>
</evidence>
<proteinExistence type="predicted"/>
<keyword evidence="2" id="KW-1185">Reference proteome</keyword>
<dbReference type="EMBL" id="BGZK01001294">
    <property type="protein sequence ID" value="GBP76579.1"/>
    <property type="molecule type" value="Genomic_DNA"/>
</dbReference>
<reference evidence="1 2" key="1">
    <citation type="journal article" date="2019" name="Commun. Biol.">
        <title>The bagworm genome reveals a unique fibroin gene that provides high tensile strength.</title>
        <authorList>
            <person name="Kono N."/>
            <person name="Nakamura H."/>
            <person name="Ohtoshi R."/>
            <person name="Tomita M."/>
            <person name="Numata K."/>
            <person name="Arakawa K."/>
        </authorList>
    </citation>
    <scope>NUCLEOTIDE SEQUENCE [LARGE SCALE GENOMIC DNA]</scope>
</reference>
<dbReference type="Proteomes" id="UP000299102">
    <property type="component" value="Unassembled WGS sequence"/>
</dbReference>
<name>A0A4C1YPN2_EUMVA</name>
<evidence type="ECO:0000313" key="2">
    <source>
        <dbReference type="Proteomes" id="UP000299102"/>
    </source>
</evidence>
<comment type="caution">
    <text evidence="1">The sequence shown here is derived from an EMBL/GenBank/DDBJ whole genome shotgun (WGS) entry which is preliminary data.</text>
</comment>
<gene>
    <name evidence="1" type="ORF">EVAR_58095_1</name>
</gene>
<protein>
    <submittedName>
        <fullName evidence="1">Uncharacterized protein</fullName>
    </submittedName>
</protein>